<dbReference type="EMBL" id="JBHTBY010000009">
    <property type="protein sequence ID" value="MFC7321473.1"/>
    <property type="molecule type" value="Genomic_DNA"/>
</dbReference>
<keyword evidence="2" id="KW-1185">Reference proteome</keyword>
<dbReference type="InterPro" id="IPR037171">
    <property type="entry name" value="NagB/RpiA_transferase-like"/>
</dbReference>
<reference evidence="2" key="1">
    <citation type="journal article" date="2019" name="Int. J. Syst. Evol. Microbiol.">
        <title>The Global Catalogue of Microorganisms (GCM) 10K type strain sequencing project: providing services to taxonomists for standard genome sequencing and annotation.</title>
        <authorList>
            <consortium name="The Broad Institute Genomics Platform"/>
            <consortium name="The Broad Institute Genome Sequencing Center for Infectious Disease"/>
            <person name="Wu L."/>
            <person name="Ma J."/>
        </authorList>
    </citation>
    <scope>NUCLEOTIDE SEQUENCE [LARGE SCALE GENOMIC DNA]</scope>
    <source>
        <strain evidence="2">CCUG 73951</strain>
    </source>
</reference>
<dbReference type="Proteomes" id="UP001596494">
    <property type="component" value="Unassembled WGS sequence"/>
</dbReference>
<protein>
    <submittedName>
        <fullName evidence="1">Uncharacterized protein</fullName>
    </submittedName>
</protein>
<proteinExistence type="predicted"/>
<organism evidence="1 2">
    <name type="scientific">Halobacillus campisalis</name>
    <dbReference type="NCBI Taxonomy" id="435909"/>
    <lineage>
        <taxon>Bacteria</taxon>
        <taxon>Bacillati</taxon>
        <taxon>Bacillota</taxon>
        <taxon>Bacilli</taxon>
        <taxon>Bacillales</taxon>
        <taxon>Bacillaceae</taxon>
        <taxon>Halobacillus</taxon>
    </lineage>
</organism>
<name>A0ABW2K5Q3_9BACI</name>
<gene>
    <name evidence="1" type="ORF">ACFQMN_11320</name>
</gene>
<sequence length="83" mass="9308">MVGGTLFKQSMVNLGLDTFEALNSMRADLYIMGVYNFDLEIGISILRSSEALIKRKMASISTEVLSMVTKINWTRFLITLSVL</sequence>
<dbReference type="SUPFAM" id="SSF100950">
    <property type="entry name" value="NagB/RpiA/CoA transferase-like"/>
    <property type="match status" value="1"/>
</dbReference>
<dbReference type="RefSeq" id="WP_289216704.1">
    <property type="nucleotide sequence ID" value="NZ_JAPVRC010000007.1"/>
</dbReference>
<evidence type="ECO:0000313" key="2">
    <source>
        <dbReference type="Proteomes" id="UP001596494"/>
    </source>
</evidence>
<evidence type="ECO:0000313" key="1">
    <source>
        <dbReference type="EMBL" id="MFC7321473.1"/>
    </source>
</evidence>
<comment type="caution">
    <text evidence="1">The sequence shown here is derived from an EMBL/GenBank/DDBJ whole genome shotgun (WGS) entry which is preliminary data.</text>
</comment>
<accession>A0ABW2K5Q3</accession>